<feature type="region of interest" description="Disordered" evidence="1">
    <location>
        <begin position="161"/>
        <end position="204"/>
    </location>
</feature>
<protein>
    <recommendedName>
        <fullName evidence="4">Protein kinase domain-containing protein</fullName>
    </recommendedName>
</protein>
<evidence type="ECO:0000313" key="2">
    <source>
        <dbReference type="EMBL" id="KAG5532518.1"/>
    </source>
</evidence>
<proteinExistence type="predicted"/>
<evidence type="ECO:0000256" key="1">
    <source>
        <dbReference type="SAM" id="MobiDB-lite"/>
    </source>
</evidence>
<dbReference type="Proteomes" id="UP000823749">
    <property type="component" value="Chromosome 9"/>
</dbReference>
<dbReference type="SUPFAM" id="SSF56112">
    <property type="entry name" value="Protein kinase-like (PK-like)"/>
    <property type="match status" value="1"/>
</dbReference>
<name>A0AAV6IW43_9ERIC</name>
<reference evidence="2" key="1">
    <citation type="submission" date="2020-08" db="EMBL/GenBank/DDBJ databases">
        <title>Plant Genome Project.</title>
        <authorList>
            <person name="Zhang R.-G."/>
        </authorList>
    </citation>
    <scope>NUCLEOTIDE SEQUENCE</scope>
    <source>
        <strain evidence="2">WSP0</strain>
        <tissue evidence="2">Leaf</tissue>
    </source>
</reference>
<evidence type="ECO:0000313" key="3">
    <source>
        <dbReference type="Proteomes" id="UP000823749"/>
    </source>
</evidence>
<accession>A0AAV6IW43</accession>
<gene>
    <name evidence="2" type="ORF">RHGRI_026965</name>
</gene>
<comment type="caution">
    <text evidence="2">The sequence shown here is derived from an EMBL/GenBank/DDBJ whole genome shotgun (WGS) entry which is preliminary data.</text>
</comment>
<evidence type="ECO:0008006" key="4">
    <source>
        <dbReference type="Google" id="ProtNLM"/>
    </source>
</evidence>
<dbReference type="Gene3D" id="1.10.510.10">
    <property type="entry name" value="Transferase(Phosphotransferase) domain 1"/>
    <property type="match status" value="1"/>
</dbReference>
<keyword evidence="3" id="KW-1185">Reference proteome</keyword>
<dbReference type="AlphaFoldDB" id="A0AAV6IW43"/>
<dbReference type="InterPro" id="IPR011009">
    <property type="entry name" value="Kinase-like_dom_sf"/>
</dbReference>
<feature type="compositionally biased region" description="Low complexity" evidence="1">
    <location>
        <begin position="166"/>
        <end position="182"/>
    </location>
</feature>
<dbReference type="PANTHER" id="PTHR45621">
    <property type="entry name" value="OS01G0588500 PROTEIN-RELATED"/>
    <property type="match status" value="1"/>
</dbReference>
<sequence length="204" mass="22942">MRRRWGHKEWLAEVQFLGIVDHPNLVKLLGFCSAEGEKGYNASWCLGHMDMLPQNMSTLAILLSRVTYSFGVVLYEILSGRWTLERNRPTAEQKLLKWVKQYPVDSNRFSMIIDPQLRNQYSISAARKIAKLADSCLIKSAKDQPTMGHVVEILKQALEESKEASSSENRSSESSASKHAAALNKPPRRAGITDNASRATQSPR</sequence>
<dbReference type="Gene3D" id="3.30.200.20">
    <property type="entry name" value="Phosphorylase Kinase, domain 1"/>
    <property type="match status" value="1"/>
</dbReference>
<feature type="compositionally biased region" description="Polar residues" evidence="1">
    <location>
        <begin position="194"/>
        <end position="204"/>
    </location>
</feature>
<organism evidence="2 3">
    <name type="scientific">Rhododendron griersonianum</name>
    <dbReference type="NCBI Taxonomy" id="479676"/>
    <lineage>
        <taxon>Eukaryota</taxon>
        <taxon>Viridiplantae</taxon>
        <taxon>Streptophyta</taxon>
        <taxon>Embryophyta</taxon>
        <taxon>Tracheophyta</taxon>
        <taxon>Spermatophyta</taxon>
        <taxon>Magnoliopsida</taxon>
        <taxon>eudicotyledons</taxon>
        <taxon>Gunneridae</taxon>
        <taxon>Pentapetalae</taxon>
        <taxon>asterids</taxon>
        <taxon>Ericales</taxon>
        <taxon>Ericaceae</taxon>
        <taxon>Ericoideae</taxon>
        <taxon>Rhodoreae</taxon>
        <taxon>Rhododendron</taxon>
    </lineage>
</organism>
<dbReference type="InterPro" id="IPR050823">
    <property type="entry name" value="Plant_Ser_Thr_Prot_Kinase"/>
</dbReference>
<dbReference type="EMBL" id="JACTNZ010000009">
    <property type="protein sequence ID" value="KAG5532518.1"/>
    <property type="molecule type" value="Genomic_DNA"/>
</dbReference>